<dbReference type="GO" id="GO:0003677">
    <property type="term" value="F:DNA binding"/>
    <property type="evidence" value="ECO:0007669"/>
    <property type="project" value="InterPro"/>
</dbReference>
<keyword evidence="4" id="KW-0808">Transferase</keyword>
<dbReference type="GO" id="GO:0000428">
    <property type="term" value="C:DNA-directed RNA polymerase complex"/>
    <property type="evidence" value="ECO:0007669"/>
    <property type="project" value="UniProtKB-KW"/>
</dbReference>
<evidence type="ECO:0000313" key="9">
    <source>
        <dbReference type="Proteomes" id="UP000250321"/>
    </source>
</evidence>
<keyword evidence="9" id="KW-1185">Reference proteome</keyword>
<evidence type="ECO:0000256" key="3">
    <source>
        <dbReference type="ARBA" id="ARBA00022478"/>
    </source>
</evidence>
<name>A0A314ZNU4_PRUYE</name>
<comment type="similarity">
    <text evidence="1">Belongs to the RNA polymerase beta chain family.</text>
</comment>
<dbReference type="InterPro" id="IPR015712">
    <property type="entry name" value="DNA-dir_RNA_pol_su2"/>
</dbReference>
<dbReference type="InterPro" id="IPR007644">
    <property type="entry name" value="RNA_pol_bsu_protrusion"/>
</dbReference>
<evidence type="ECO:0000256" key="4">
    <source>
        <dbReference type="ARBA" id="ARBA00022679"/>
    </source>
</evidence>
<gene>
    <name evidence="8" type="ORF">Pyn_00605</name>
</gene>
<accession>A0A314ZNU4</accession>
<evidence type="ECO:0000256" key="5">
    <source>
        <dbReference type="ARBA" id="ARBA00022695"/>
    </source>
</evidence>
<dbReference type="SUPFAM" id="SSF64484">
    <property type="entry name" value="beta and beta-prime subunits of DNA dependent RNA-polymerase"/>
    <property type="match status" value="1"/>
</dbReference>
<dbReference type="Pfam" id="PF04563">
    <property type="entry name" value="RNA_pol_Rpb2_1"/>
    <property type="match status" value="1"/>
</dbReference>
<dbReference type="OrthoDB" id="1743592at2759"/>
<dbReference type="GO" id="GO:0006351">
    <property type="term" value="P:DNA-templated transcription"/>
    <property type="evidence" value="ECO:0007669"/>
    <property type="project" value="InterPro"/>
</dbReference>
<evidence type="ECO:0000256" key="2">
    <source>
        <dbReference type="ARBA" id="ARBA00012418"/>
    </source>
</evidence>
<evidence type="ECO:0000256" key="6">
    <source>
        <dbReference type="ARBA" id="ARBA00023163"/>
    </source>
</evidence>
<reference evidence="8 9" key="1">
    <citation type="submission" date="2018-02" db="EMBL/GenBank/DDBJ databases">
        <title>Draft genome of wild Prunus yedoensis var. nudiflora.</title>
        <authorList>
            <person name="Baek S."/>
            <person name="Kim J.-H."/>
            <person name="Choi K."/>
            <person name="Kim G.-B."/>
            <person name="Cho A."/>
            <person name="Jang H."/>
            <person name="Shin C.-H."/>
            <person name="Yu H.-J."/>
            <person name="Mun J.-H."/>
        </authorList>
    </citation>
    <scope>NUCLEOTIDE SEQUENCE [LARGE SCALE GENOMIC DNA]</scope>
    <source>
        <strain evidence="9">cv. Jeju island</strain>
        <tissue evidence="8">Leaf</tissue>
    </source>
</reference>
<proteinExistence type="inferred from homology"/>
<feature type="domain" description="RNA polymerase beta subunit protrusion" evidence="7">
    <location>
        <begin position="2"/>
        <end position="113"/>
    </location>
</feature>
<dbReference type="GO" id="GO:0003899">
    <property type="term" value="F:DNA-directed RNA polymerase activity"/>
    <property type="evidence" value="ECO:0007669"/>
    <property type="project" value="UniProtKB-EC"/>
</dbReference>
<keyword evidence="5" id="KW-0548">Nucleotidyltransferase</keyword>
<dbReference type="EMBL" id="PJQY01000083">
    <property type="protein sequence ID" value="PQQ19094.1"/>
    <property type="molecule type" value="Genomic_DNA"/>
</dbReference>
<sequence>MYLRLKDISIAQPSQTSYGVTDPITPHTCRLSDMTYATPIRVDVEYIQEIRGQNTKMEKKGVVIGIMHVMLRSCCCKLYGKTESQLAKLGECPLDPGGYFIIKGNEKVLLMQHSFRKEGLSLIWTTRGT</sequence>
<dbReference type="Proteomes" id="UP000250321">
    <property type="component" value="Unassembled WGS sequence"/>
</dbReference>
<dbReference type="STRING" id="2094558.A0A314ZNU4"/>
<keyword evidence="3 8" id="KW-0240">DNA-directed RNA polymerase</keyword>
<dbReference type="EC" id="2.7.7.6" evidence="2"/>
<dbReference type="Gene3D" id="3.90.1100.10">
    <property type="match status" value="1"/>
</dbReference>
<protein>
    <recommendedName>
        <fullName evidence="2">DNA-directed RNA polymerase</fullName>
        <ecNumber evidence="2">2.7.7.6</ecNumber>
    </recommendedName>
</protein>
<dbReference type="GO" id="GO:0032549">
    <property type="term" value="F:ribonucleoside binding"/>
    <property type="evidence" value="ECO:0007669"/>
    <property type="project" value="InterPro"/>
</dbReference>
<organism evidence="8 9">
    <name type="scientific">Prunus yedoensis var. nudiflora</name>
    <dbReference type="NCBI Taxonomy" id="2094558"/>
    <lineage>
        <taxon>Eukaryota</taxon>
        <taxon>Viridiplantae</taxon>
        <taxon>Streptophyta</taxon>
        <taxon>Embryophyta</taxon>
        <taxon>Tracheophyta</taxon>
        <taxon>Spermatophyta</taxon>
        <taxon>Magnoliopsida</taxon>
        <taxon>eudicotyledons</taxon>
        <taxon>Gunneridae</taxon>
        <taxon>Pentapetalae</taxon>
        <taxon>rosids</taxon>
        <taxon>fabids</taxon>
        <taxon>Rosales</taxon>
        <taxon>Rosaceae</taxon>
        <taxon>Amygdaloideae</taxon>
        <taxon>Amygdaleae</taxon>
        <taxon>Prunus</taxon>
    </lineage>
</organism>
<comment type="caution">
    <text evidence="8">The sequence shown here is derived from an EMBL/GenBank/DDBJ whole genome shotgun (WGS) entry which is preliminary data.</text>
</comment>
<evidence type="ECO:0000259" key="7">
    <source>
        <dbReference type="Pfam" id="PF04563"/>
    </source>
</evidence>
<evidence type="ECO:0000313" key="8">
    <source>
        <dbReference type="EMBL" id="PQQ19094.1"/>
    </source>
</evidence>
<evidence type="ECO:0000256" key="1">
    <source>
        <dbReference type="ARBA" id="ARBA00006835"/>
    </source>
</evidence>
<dbReference type="PANTHER" id="PTHR20856">
    <property type="entry name" value="DNA-DIRECTED RNA POLYMERASE I SUBUNIT 2"/>
    <property type="match status" value="1"/>
</dbReference>
<keyword evidence="6" id="KW-0804">Transcription</keyword>
<dbReference type="AlphaFoldDB" id="A0A314ZNU4"/>